<dbReference type="PRINTS" id="PR00469">
    <property type="entry name" value="PNDRDTASEII"/>
</dbReference>
<dbReference type="GO" id="GO:0050660">
    <property type="term" value="F:flavin adenine dinucleotide binding"/>
    <property type="evidence" value="ECO:0007669"/>
    <property type="project" value="InterPro"/>
</dbReference>
<keyword evidence="6" id="KW-1185">Reference proteome</keyword>
<dbReference type="AlphaFoldDB" id="A0A3D8SI25"/>
<dbReference type="Gene3D" id="3.50.50.60">
    <property type="entry name" value="FAD/NAD(P)-binding domain"/>
    <property type="match status" value="2"/>
</dbReference>
<dbReference type="InterPro" id="IPR036188">
    <property type="entry name" value="FAD/NAD-bd_sf"/>
</dbReference>
<evidence type="ECO:0000256" key="1">
    <source>
        <dbReference type="ARBA" id="ARBA00010139"/>
    </source>
</evidence>
<proteinExistence type="inferred from homology"/>
<sequence>MDESFIRRALQHADINALRLALIQVTHEKELEQMPVSQVETFGGAVTDYVLSDVDQKKVCDKAVEYLLQRPHEIPPPPPREEAYRLMDLYSNIPMKSPLREVGFDYGEAYEQLAYEDFPRDVKWTNGPPDGFKNWKVTIVGAGFSGIAAAIMLQRLGIPFEIVERQGGVGGTWLLNRYPNVRVDSLSFLYQYRFTKDYKWSEYFPTGKEILRYLEYVTEEYKLEQYMKFHHELLAAKWDESTSHWNMTIKNPQGKEETYHCNAIISASGLFSTPNKFPDINGLTSFQGPILHTSQWDQTIDYRNKRVALIGTGSTGTQLAPALARDVQSLTVFQRTANWVTPLKGFKDRITHETHWLHDNMPYYWHWYCYGAFFKTLDLGLVSYHDEAWKAGGGMINRRNDGARQAMIDFIHEKLGDRPDLVAKVTPKNSPYVRRMVIDNGFYDAVRLENVDLVTDDIDSITATGIITKDKKDREFDMIILSSGFKVNRYLFPINYEGTEGMTLEKAWEKDGARSYLGMVMPNYPNFFMLYGPNHQPRGSSLPSFSEMWSRYAVSAIVGMIERDIKSMEIKKKEFDDYNAKLDLETDKFIWSLEGAGYFINKQGRQQVNMPWSNADYYPMIQSVDFEKFNLR</sequence>
<dbReference type="OrthoDB" id="3517148at2759"/>
<accession>A0A3D8SI25</accession>
<comment type="caution">
    <text evidence="5">The sequence shown here is derived from an EMBL/GenBank/DDBJ whole genome shotgun (WGS) entry which is preliminary data.</text>
</comment>
<dbReference type="PANTHER" id="PTHR42877">
    <property type="entry name" value="L-ORNITHINE N(5)-MONOOXYGENASE-RELATED"/>
    <property type="match status" value="1"/>
</dbReference>
<evidence type="ECO:0000256" key="2">
    <source>
        <dbReference type="ARBA" id="ARBA00022630"/>
    </source>
</evidence>
<dbReference type="Pfam" id="PF00743">
    <property type="entry name" value="FMO-like"/>
    <property type="match status" value="1"/>
</dbReference>
<dbReference type="PRINTS" id="PR00368">
    <property type="entry name" value="FADPNR"/>
</dbReference>
<comment type="similarity">
    <text evidence="1">Belongs to the FAD-binding monooxygenase family.</text>
</comment>
<keyword evidence="2" id="KW-0285">Flavoprotein</keyword>
<reference evidence="5 6" key="1">
    <citation type="journal article" date="2018" name="IMA Fungus">
        <title>IMA Genome-F 9: Draft genome sequence of Annulohypoxylon stygium, Aspergillus mulundensis, Berkeleyomyces basicola (syn. Thielaviopsis basicola), Ceratocystis smalleyi, two Cercospora beticola strains, Coleophoma cylindrospora, Fusarium fracticaudum, Phialophora cf. hyalina, and Morchella septimelata.</title>
        <authorList>
            <person name="Wingfield B.D."/>
            <person name="Bills G.F."/>
            <person name="Dong Y."/>
            <person name="Huang W."/>
            <person name="Nel W.J."/>
            <person name="Swalarsk-Parry B.S."/>
            <person name="Vaghefi N."/>
            <person name="Wilken P.M."/>
            <person name="An Z."/>
            <person name="de Beer Z.W."/>
            <person name="De Vos L."/>
            <person name="Chen L."/>
            <person name="Duong T.A."/>
            <person name="Gao Y."/>
            <person name="Hammerbacher A."/>
            <person name="Kikkert J.R."/>
            <person name="Li Y."/>
            <person name="Li H."/>
            <person name="Li K."/>
            <person name="Li Q."/>
            <person name="Liu X."/>
            <person name="Ma X."/>
            <person name="Naidoo K."/>
            <person name="Pethybridge S.J."/>
            <person name="Sun J."/>
            <person name="Steenkamp E.T."/>
            <person name="van der Nest M.A."/>
            <person name="van Wyk S."/>
            <person name="Wingfield M.J."/>
            <person name="Xiong C."/>
            <person name="Yue Q."/>
            <person name="Zhang X."/>
        </authorList>
    </citation>
    <scope>NUCLEOTIDE SEQUENCE [LARGE SCALE GENOMIC DNA]</scope>
    <source>
        <strain evidence="5 6">BP5796</strain>
    </source>
</reference>
<dbReference type="GO" id="GO:0050661">
    <property type="term" value="F:NADP binding"/>
    <property type="evidence" value="ECO:0007669"/>
    <property type="project" value="InterPro"/>
</dbReference>
<dbReference type="SUPFAM" id="SSF51905">
    <property type="entry name" value="FAD/NAD(P)-binding domain"/>
    <property type="match status" value="2"/>
</dbReference>
<gene>
    <name evidence="5" type="ORF">BP5796_04312</name>
</gene>
<evidence type="ECO:0000256" key="4">
    <source>
        <dbReference type="ARBA" id="ARBA00023002"/>
    </source>
</evidence>
<dbReference type="EMBL" id="PDLN01000005">
    <property type="protein sequence ID" value="RDW85987.1"/>
    <property type="molecule type" value="Genomic_DNA"/>
</dbReference>
<dbReference type="PANTHER" id="PTHR42877:SF4">
    <property type="entry name" value="FAD_NAD(P)-BINDING DOMAIN-CONTAINING PROTEIN-RELATED"/>
    <property type="match status" value="1"/>
</dbReference>
<dbReference type="Proteomes" id="UP000256328">
    <property type="component" value="Unassembled WGS sequence"/>
</dbReference>
<name>A0A3D8SI25_9HELO</name>
<dbReference type="InterPro" id="IPR051209">
    <property type="entry name" value="FAD-bind_Monooxygenase_sf"/>
</dbReference>
<protein>
    <submittedName>
        <fullName evidence="5">Uncharacterized protein</fullName>
    </submittedName>
</protein>
<keyword evidence="4" id="KW-0560">Oxidoreductase</keyword>
<evidence type="ECO:0000313" key="6">
    <source>
        <dbReference type="Proteomes" id="UP000256328"/>
    </source>
</evidence>
<keyword evidence="3" id="KW-0274">FAD</keyword>
<organism evidence="5 6">
    <name type="scientific">Coleophoma crateriformis</name>
    <dbReference type="NCBI Taxonomy" id="565419"/>
    <lineage>
        <taxon>Eukaryota</taxon>
        <taxon>Fungi</taxon>
        <taxon>Dikarya</taxon>
        <taxon>Ascomycota</taxon>
        <taxon>Pezizomycotina</taxon>
        <taxon>Leotiomycetes</taxon>
        <taxon>Helotiales</taxon>
        <taxon>Dermateaceae</taxon>
        <taxon>Coleophoma</taxon>
    </lineage>
</organism>
<dbReference type="GO" id="GO:0004499">
    <property type="term" value="F:N,N-dimethylaniline monooxygenase activity"/>
    <property type="evidence" value="ECO:0007669"/>
    <property type="project" value="InterPro"/>
</dbReference>
<dbReference type="InterPro" id="IPR020946">
    <property type="entry name" value="Flavin_mOase-like"/>
</dbReference>
<evidence type="ECO:0000313" key="5">
    <source>
        <dbReference type="EMBL" id="RDW85987.1"/>
    </source>
</evidence>
<evidence type="ECO:0000256" key="3">
    <source>
        <dbReference type="ARBA" id="ARBA00022827"/>
    </source>
</evidence>